<gene>
    <name evidence="3" type="ORF">NP493_107g00033</name>
</gene>
<dbReference type="InterPro" id="IPR008011">
    <property type="entry name" value="Complex1_LYR_dom"/>
</dbReference>
<proteinExistence type="inferred from homology"/>
<dbReference type="InterPro" id="IPR052000">
    <property type="entry name" value="ETFRF1"/>
</dbReference>
<dbReference type="Proteomes" id="UP001209878">
    <property type="component" value="Unassembled WGS sequence"/>
</dbReference>
<dbReference type="AlphaFoldDB" id="A0AAD9P7H2"/>
<dbReference type="GO" id="GO:0090324">
    <property type="term" value="P:negative regulation of oxidative phosphorylation"/>
    <property type="evidence" value="ECO:0007669"/>
    <property type="project" value="InterPro"/>
</dbReference>
<evidence type="ECO:0000256" key="1">
    <source>
        <dbReference type="ARBA" id="ARBA00009508"/>
    </source>
</evidence>
<dbReference type="Pfam" id="PF05347">
    <property type="entry name" value="Complex1_LYR"/>
    <property type="match status" value="1"/>
</dbReference>
<protein>
    <recommendedName>
        <fullName evidence="2">Complex 1 LYR protein domain-containing protein</fullName>
    </recommendedName>
</protein>
<evidence type="ECO:0000313" key="4">
    <source>
        <dbReference type="Proteomes" id="UP001209878"/>
    </source>
</evidence>
<dbReference type="EMBL" id="JAODUO010000107">
    <property type="protein sequence ID" value="KAK2189396.1"/>
    <property type="molecule type" value="Genomic_DNA"/>
</dbReference>
<reference evidence="3" key="1">
    <citation type="journal article" date="2023" name="Mol. Biol. Evol.">
        <title>Third-Generation Sequencing Reveals the Adaptive Role of the Epigenome in Three Deep-Sea Polychaetes.</title>
        <authorList>
            <person name="Perez M."/>
            <person name="Aroh O."/>
            <person name="Sun Y."/>
            <person name="Lan Y."/>
            <person name="Juniper S.K."/>
            <person name="Young C.R."/>
            <person name="Angers B."/>
            <person name="Qian P.Y."/>
        </authorList>
    </citation>
    <scope>NUCLEOTIDE SEQUENCE</scope>
    <source>
        <strain evidence="3">R07B-5</strain>
    </source>
</reference>
<dbReference type="GO" id="GO:0022904">
    <property type="term" value="P:respiratory electron transport chain"/>
    <property type="evidence" value="ECO:0007669"/>
    <property type="project" value="TreeGrafter"/>
</dbReference>
<dbReference type="PANTHER" id="PTHR21024:SF0">
    <property type="entry name" value="ELECTRON TRANSFER FLAVOPROTEIN REGULATORY FACTOR 1"/>
    <property type="match status" value="1"/>
</dbReference>
<accession>A0AAD9P7H2</accession>
<sequence length="83" mass="10249">MNSQRSQVIRLYKNLLHLGKDYPKGYDYFRERLRQSFRSNLQVTDVREIEMLIVKGEFVSKELEALYMLRKYRALKSRYYYNK</sequence>
<evidence type="ECO:0000313" key="3">
    <source>
        <dbReference type="EMBL" id="KAK2189396.1"/>
    </source>
</evidence>
<dbReference type="GO" id="GO:0005739">
    <property type="term" value="C:mitochondrion"/>
    <property type="evidence" value="ECO:0007669"/>
    <property type="project" value="TreeGrafter"/>
</dbReference>
<dbReference type="InterPro" id="IPR045296">
    <property type="entry name" value="Complex1_LYR_ETFRF1_LYRM5"/>
</dbReference>
<organism evidence="3 4">
    <name type="scientific">Ridgeia piscesae</name>
    <name type="common">Tubeworm</name>
    <dbReference type="NCBI Taxonomy" id="27915"/>
    <lineage>
        <taxon>Eukaryota</taxon>
        <taxon>Metazoa</taxon>
        <taxon>Spiralia</taxon>
        <taxon>Lophotrochozoa</taxon>
        <taxon>Annelida</taxon>
        <taxon>Polychaeta</taxon>
        <taxon>Sedentaria</taxon>
        <taxon>Canalipalpata</taxon>
        <taxon>Sabellida</taxon>
        <taxon>Siboglinidae</taxon>
        <taxon>Ridgeia</taxon>
    </lineage>
</organism>
<comment type="caution">
    <text evidence="3">The sequence shown here is derived from an EMBL/GenBank/DDBJ whole genome shotgun (WGS) entry which is preliminary data.</text>
</comment>
<keyword evidence="4" id="KW-1185">Reference proteome</keyword>
<feature type="domain" description="Complex 1 LYR protein" evidence="2">
    <location>
        <begin position="7"/>
        <end position="58"/>
    </location>
</feature>
<evidence type="ECO:0000259" key="2">
    <source>
        <dbReference type="Pfam" id="PF05347"/>
    </source>
</evidence>
<comment type="similarity">
    <text evidence="1">Belongs to the complex I LYR family.</text>
</comment>
<dbReference type="PANTHER" id="PTHR21024">
    <property type="entry name" value="GROWTH HORMONE-INDUCIBLE SOLUBLE PROTEIN-RELATED"/>
    <property type="match status" value="1"/>
</dbReference>
<name>A0AAD9P7H2_RIDPI</name>
<dbReference type="CDD" id="cd20265">
    <property type="entry name" value="Complex1_LYR_ETFRF1_LYRM5"/>
    <property type="match status" value="1"/>
</dbReference>